<comment type="caution">
    <text evidence="2">The sequence shown here is derived from an EMBL/GenBank/DDBJ whole genome shotgun (WGS) entry which is preliminary data.</text>
</comment>
<protein>
    <recommendedName>
        <fullName evidence="4">F-box domain-containing protein</fullName>
    </recommendedName>
</protein>
<proteinExistence type="predicted"/>
<organism evidence="2 3">
    <name type="scientific">Ephemerocybe angulata</name>
    <dbReference type="NCBI Taxonomy" id="980116"/>
    <lineage>
        <taxon>Eukaryota</taxon>
        <taxon>Fungi</taxon>
        <taxon>Dikarya</taxon>
        <taxon>Basidiomycota</taxon>
        <taxon>Agaricomycotina</taxon>
        <taxon>Agaricomycetes</taxon>
        <taxon>Agaricomycetidae</taxon>
        <taxon>Agaricales</taxon>
        <taxon>Agaricineae</taxon>
        <taxon>Psathyrellaceae</taxon>
        <taxon>Ephemerocybe</taxon>
    </lineage>
</organism>
<gene>
    <name evidence="2" type="ORF">DFP72DRAFT_464409</name>
</gene>
<dbReference type="EMBL" id="JACGCI010000046">
    <property type="protein sequence ID" value="KAF6752099.1"/>
    <property type="molecule type" value="Genomic_DNA"/>
</dbReference>
<keyword evidence="1" id="KW-0175">Coiled coil</keyword>
<accession>A0A8H6HT03</accession>
<dbReference type="OrthoDB" id="2986786at2759"/>
<evidence type="ECO:0008006" key="4">
    <source>
        <dbReference type="Google" id="ProtNLM"/>
    </source>
</evidence>
<dbReference type="Proteomes" id="UP000521943">
    <property type="component" value="Unassembled WGS sequence"/>
</dbReference>
<evidence type="ECO:0000256" key="1">
    <source>
        <dbReference type="SAM" id="Coils"/>
    </source>
</evidence>
<name>A0A8H6HT03_9AGAR</name>
<reference evidence="2 3" key="1">
    <citation type="submission" date="2020-07" db="EMBL/GenBank/DDBJ databases">
        <title>Comparative genomics of pyrophilous fungi reveals a link between fire events and developmental genes.</title>
        <authorList>
            <consortium name="DOE Joint Genome Institute"/>
            <person name="Steindorff A.S."/>
            <person name="Carver A."/>
            <person name="Calhoun S."/>
            <person name="Stillman K."/>
            <person name="Liu H."/>
            <person name="Lipzen A."/>
            <person name="Pangilinan J."/>
            <person name="Labutti K."/>
            <person name="Bruns T.D."/>
            <person name="Grigoriev I.V."/>
        </authorList>
    </citation>
    <scope>NUCLEOTIDE SEQUENCE [LARGE SCALE GENOMIC DNA]</scope>
    <source>
        <strain evidence="2 3">CBS 144469</strain>
    </source>
</reference>
<feature type="coiled-coil region" evidence="1">
    <location>
        <begin position="8"/>
        <end position="35"/>
    </location>
</feature>
<evidence type="ECO:0000313" key="3">
    <source>
        <dbReference type="Proteomes" id="UP000521943"/>
    </source>
</evidence>
<sequence length="468" mass="52072">MTTIPESQHALDLEIAKLEQVLASLKRRRNALSAISQLPTELMHSIFYLSIRYPDEARGENWTPLLNLEDTRRSISHVSHDWRTIALEWPALWSEIHIEKTPKVAYLDLIRERARGIPLSLVTHWITRSTVPAVRHVFQADGARLKSVALLDPVSVLRDLLPELNACSNTIEFLELDDPTSHPLGPPDRTETDALSGNFPKLRSLRISAWETLVLPPLSFNPASLTRLELFFRRFPSTHVTDALFGTLRNVALHLTSLTLSFMLPNNVQSGSLTTAGMLPIEMPCIKDISLISNGQNILPAFSSLLLVPSSVRKVLIAGRQGSTSQDLSSSLQHICTNIPSPEFLQLNYIFTPGDGLYSMHAYALKATPLNSQDAVELSPDNVTLRLLPSSHVQPSPEVKPHTFPASLVNPSGWLCSALRHIVLTCPLPILPFWKALALVPNFRSNRASRHTFRRCILPDSGRSAGRK</sequence>
<keyword evidence="3" id="KW-1185">Reference proteome</keyword>
<dbReference type="AlphaFoldDB" id="A0A8H6HT03"/>
<evidence type="ECO:0000313" key="2">
    <source>
        <dbReference type="EMBL" id="KAF6752099.1"/>
    </source>
</evidence>